<gene>
    <name evidence="1" type="primary">Mo04352</name>
    <name evidence="1" type="ORF">E5Q_04352</name>
</gene>
<dbReference type="Proteomes" id="UP000009131">
    <property type="component" value="Unassembled WGS sequence"/>
</dbReference>
<dbReference type="InParanoid" id="G7E4B4"/>
<evidence type="ECO:0000313" key="1">
    <source>
        <dbReference type="EMBL" id="GAA97674.1"/>
    </source>
</evidence>
<name>G7E4B4_MIXOS</name>
<protein>
    <submittedName>
        <fullName evidence="1">Uncharacterized protein</fullName>
    </submittedName>
</protein>
<keyword evidence="2" id="KW-1185">Reference proteome</keyword>
<dbReference type="AlphaFoldDB" id="G7E4B4"/>
<evidence type="ECO:0000313" key="2">
    <source>
        <dbReference type="Proteomes" id="UP000009131"/>
    </source>
</evidence>
<dbReference type="EMBL" id="BABT02000129">
    <property type="protein sequence ID" value="GAA97674.1"/>
    <property type="molecule type" value="Genomic_DNA"/>
</dbReference>
<accession>G7E4B4</accession>
<proteinExistence type="predicted"/>
<comment type="caution">
    <text evidence="1">The sequence shown here is derived from an EMBL/GenBank/DDBJ whole genome shotgun (WGS) entry which is preliminary data.</text>
</comment>
<reference evidence="1 2" key="2">
    <citation type="journal article" date="2012" name="Open Biol.">
        <title>Characteristics of nucleosomes and linker DNA regions on the genome of the basidiomycete Mixia osmundae revealed by mono- and dinucleosome mapping.</title>
        <authorList>
            <person name="Nishida H."/>
            <person name="Kondo S."/>
            <person name="Matsumoto T."/>
            <person name="Suzuki Y."/>
            <person name="Yoshikawa H."/>
            <person name="Taylor T.D."/>
            <person name="Sugiyama J."/>
        </authorList>
    </citation>
    <scope>NUCLEOTIDE SEQUENCE [LARGE SCALE GENOMIC DNA]</scope>
    <source>
        <strain evidence="2">CBS 9802 / IAM 14324 / JCM 22182 / KY 12970</strain>
    </source>
</reference>
<dbReference type="RefSeq" id="XP_014568328.1">
    <property type="nucleotide sequence ID" value="XM_014712842.1"/>
</dbReference>
<reference evidence="1 2" key="1">
    <citation type="journal article" date="2011" name="J. Gen. Appl. Microbiol.">
        <title>Draft genome sequencing of the enigmatic basidiomycete Mixia osmundae.</title>
        <authorList>
            <person name="Nishida H."/>
            <person name="Nagatsuka Y."/>
            <person name="Sugiyama J."/>
        </authorList>
    </citation>
    <scope>NUCLEOTIDE SEQUENCE [LARGE SCALE GENOMIC DNA]</scope>
    <source>
        <strain evidence="2">CBS 9802 / IAM 14324 / JCM 22182 / KY 12970</strain>
    </source>
</reference>
<organism evidence="1 2">
    <name type="scientific">Mixia osmundae (strain CBS 9802 / IAM 14324 / JCM 22182 / KY 12970)</name>
    <dbReference type="NCBI Taxonomy" id="764103"/>
    <lineage>
        <taxon>Eukaryota</taxon>
        <taxon>Fungi</taxon>
        <taxon>Dikarya</taxon>
        <taxon>Basidiomycota</taxon>
        <taxon>Pucciniomycotina</taxon>
        <taxon>Mixiomycetes</taxon>
        <taxon>Mixiales</taxon>
        <taxon>Mixiaceae</taxon>
        <taxon>Mixia</taxon>
    </lineage>
</organism>
<sequence>MTTEEPRRFLKIPQFSCLPVRDVDGTARVECTSFWRVFLMTRQPTLDRRDTREVSEEVTRIATVRPDGTVELTREPALMPQGKQYRDHRPFI</sequence>
<dbReference type="HOGENOM" id="CLU_2413750_0_0_1"/>